<accession>A0ABT5WVC4</accession>
<organism evidence="2 3">
    <name type="scientific">Novosphingobium album</name>
    <name type="common">ex Liu et al. 2023</name>
    <dbReference type="NCBI Taxonomy" id="3031130"/>
    <lineage>
        <taxon>Bacteria</taxon>
        <taxon>Pseudomonadati</taxon>
        <taxon>Pseudomonadota</taxon>
        <taxon>Alphaproteobacteria</taxon>
        <taxon>Sphingomonadales</taxon>
        <taxon>Sphingomonadaceae</taxon>
        <taxon>Novosphingobium</taxon>
    </lineage>
</organism>
<keyword evidence="3" id="KW-1185">Reference proteome</keyword>
<gene>
    <name evidence="2" type="ORF">PYV00_19360</name>
</gene>
<sequence length="399" mass="42755">MQTIFWRLRLDVSGMAFLLGQPALAFLLAGLRLRLKPFLALPFGIALLFLQPKRALGFPGRTIGLELLSQIAVQFRDAFVMRLALLDDAKLQLPSFGKLCIDQPLALFAIALQRFPRPALGLFALLSAASGDAVEQARKASALEFGALCVFAPLALGEALVEPAPLFGMAGLHCQALGIERFQAVVTLALGFLDQPLQFGRDLLGHIGAGVIETAKRFAFAETFADFPGLPVEQLGQGQHFAAPGHGGIRATVASGEIKAARLQRLLQRSGIVGDGPGFLRGKLDLLGIEARALGLLVKSEIEIAGIALALVDQAGWKLPSLFEIGLAGDFLQALLEEGMLNAGHRLGIDPRPDGMGVSARFLLVEDDDARLILKPVAPFDLRDDLLEGRDVDLLVGWR</sequence>
<dbReference type="EMBL" id="JARESE010000065">
    <property type="protein sequence ID" value="MDE8653853.1"/>
    <property type="molecule type" value="Genomic_DNA"/>
</dbReference>
<dbReference type="Proteomes" id="UP001216253">
    <property type="component" value="Unassembled WGS sequence"/>
</dbReference>
<keyword evidence="1" id="KW-0472">Membrane</keyword>
<keyword evidence="1" id="KW-1133">Transmembrane helix</keyword>
<proteinExistence type="predicted"/>
<protein>
    <submittedName>
        <fullName evidence="2">Uncharacterized protein</fullName>
    </submittedName>
</protein>
<evidence type="ECO:0000256" key="1">
    <source>
        <dbReference type="SAM" id="Phobius"/>
    </source>
</evidence>
<comment type="caution">
    <text evidence="2">The sequence shown here is derived from an EMBL/GenBank/DDBJ whole genome shotgun (WGS) entry which is preliminary data.</text>
</comment>
<reference evidence="2 3" key="1">
    <citation type="submission" date="2023-03" db="EMBL/GenBank/DDBJ databases">
        <title>NovoSphingobium album sp. nov. isolated from polycyclic aromatic hydrocarbons- and heavy-metal polluted soil.</title>
        <authorList>
            <person name="Liu Z."/>
            <person name="Wang K."/>
        </authorList>
    </citation>
    <scope>NUCLEOTIDE SEQUENCE [LARGE SCALE GENOMIC DNA]</scope>
    <source>
        <strain evidence="2 3">H3SJ31-1</strain>
    </source>
</reference>
<name>A0ABT5WVC4_9SPHN</name>
<keyword evidence="1" id="KW-0812">Transmembrane</keyword>
<evidence type="ECO:0000313" key="3">
    <source>
        <dbReference type="Proteomes" id="UP001216253"/>
    </source>
</evidence>
<feature type="transmembrane region" description="Helical" evidence="1">
    <location>
        <begin position="12"/>
        <end position="29"/>
    </location>
</feature>
<evidence type="ECO:0000313" key="2">
    <source>
        <dbReference type="EMBL" id="MDE8653853.1"/>
    </source>
</evidence>